<dbReference type="SUPFAM" id="SSF161098">
    <property type="entry name" value="MetI-like"/>
    <property type="match status" value="2"/>
</dbReference>
<evidence type="ECO:0000256" key="8">
    <source>
        <dbReference type="RuleBase" id="RU363032"/>
    </source>
</evidence>
<reference evidence="10" key="1">
    <citation type="submission" date="2022-08" db="EMBL/GenBank/DDBJ databases">
        <title>Complete Genome Sequences of 2 Bosea sp. soil isolates.</title>
        <authorList>
            <person name="Alvarez Arevalo M."/>
            <person name="Sterndorff E.B."/>
            <person name="Faurdal D."/>
            <person name="Joergensen T.S."/>
            <person name="Weber T."/>
        </authorList>
    </citation>
    <scope>NUCLEOTIDE SEQUENCE</scope>
    <source>
        <strain evidence="10">NBC_00436</strain>
    </source>
</reference>
<dbReference type="AlphaFoldDB" id="A0A9E7ZXU9"/>
<evidence type="ECO:0000259" key="9">
    <source>
        <dbReference type="PROSITE" id="PS50928"/>
    </source>
</evidence>
<dbReference type="GO" id="GO:0005886">
    <property type="term" value="C:plasma membrane"/>
    <property type="evidence" value="ECO:0007669"/>
    <property type="project" value="UniProtKB-SubCell"/>
</dbReference>
<dbReference type="InterPro" id="IPR000515">
    <property type="entry name" value="MetI-like"/>
</dbReference>
<evidence type="ECO:0000256" key="2">
    <source>
        <dbReference type="ARBA" id="ARBA00022448"/>
    </source>
</evidence>
<evidence type="ECO:0000256" key="4">
    <source>
        <dbReference type="ARBA" id="ARBA00022519"/>
    </source>
</evidence>
<evidence type="ECO:0000256" key="7">
    <source>
        <dbReference type="ARBA" id="ARBA00023136"/>
    </source>
</evidence>
<dbReference type="PANTHER" id="PTHR43357">
    <property type="entry name" value="INNER MEMBRANE ABC TRANSPORTER PERMEASE PROTEIN YDCV"/>
    <property type="match status" value="1"/>
</dbReference>
<dbReference type="GO" id="GO:0055085">
    <property type="term" value="P:transmembrane transport"/>
    <property type="evidence" value="ECO:0007669"/>
    <property type="project" value="InterPro"/>
</dbReference>
<keyword evidence="4" id="KW-0997">Cell inner membrane</keyword>
<evidence type="ECO:0000256" key="3">
    <source>
        <dbReference type="ARBA" id="ARBA00022475"/>
    </source>
</evidence>
<keyword evidence="2 8" id="KW-0813">Transport</keyword>
<feature type="transmembrane region" description="Helical" evidence="8">
    <location>
        <begin position="209"/>
        <end position="238"/>
    </location>
</feature>
<dbReference type="EMBL" id="CP102774">
    <property type="protein sequence ID" value="UZF86829.1"/>
    <property type="molecule type" value="Genomic_DNA"/>
</dbReference>
<dbReference type="PROSITE" id="PS50928">
    <property type="entry name" value="ABC_TM1"/>
    <property type="match status" value="2"/>
</dbReference>
<comment type="similarity">
    <text evidence="8">Belongs to the binding-protein-dependent transport system permease family.</text>
</comment>
<name>A0A9E7ZXU9_9HYPH</name>
<keyword evidence="3" id="KW-1003">Cell membrane</keyword>
<feature type="domain" description="ABC transmembrane type-1" evidence="9">
    <location>
        <begin position="363"/>
        <end position="554"/>
    </location>
</feature>
<evidence type="ECO:0000313" key="10">
    <source>
        <dbReference type="EMBL" id="UZF86829.1"/>
    </source>
</evidence>
<feature type="domain" description="ABC transmembrane type-1" evidence="9">
    <location>
        <begin position="67"/>
        <end position="276"/>
    </location>
</feature>
<organism evidence="10">
    <name type="scientific">Bosea sp. NBC_00436</name>
    <dbReference type="NCBI Taxonomy" id="2969620"/>
    <lineage>
        <taxon>Bacteria</taxon>
        <taxon>Pseudomonadati</taxon>
        <taxon>Pseudomonadota</taxon>
        <taxon>Alphaproteobacteria</taxon>
        <taxon>Hyphomicrobiales</taxon>
        <taxon>Boseaceae</taxon>
        <taxon>Bosea</taxon>
    </lineage>
</organism>
<keyword evidence="6 8" id="KW-1133">Transmembrane helix</keyword>
<dbReference type="Gene3D" id="1.10.3720.10">
    <property type="entry name" value="MetI-like"/>
    <property type="match status" value="2"/>
</dbReference>
<feature type="transmembrane region" description="Helical" evidence="8">
    <location>
        <begin position="66"/>
        <end position="93"/>
    </location>
</feature>
<feature type="transmembrane region" description="Helical" evidence="8">
    <location>
        <begin position="150"/>
        <end position="172"/>
    </location>
</feature>
<feature type="transmembrane region" description="Helical" evidence="8">
    <location>
        <begin position="490"/>
        <end position="515"/>
    </location>
</feature>
<proteinExistence type="inferred from homology"/>
<gene>
    <name evidence="10" type="ORF">NWE54_24250</name>
</gene>
<evidence type="ECO:0000256" key="6">
    <source>
        <dbReference type="ARBA" id="ARBA00022989"/>
    </source>
</evidence>
<feature type="transmembrane region" description="Helical" evidence="8">
    <location>
        <begin position="258"/>
        <end position="280"/>
    </location>
</feature>
<dbReference type="CDD" id="cd06261">
    <property type="entry name" value="TM_PBP2"/>
    <property type="match status" value="2"/>
</dbReference>
<keyword evidence="7 8" id="KW-0472">Membrane</keyword>
<dbReference type="InterPro" id="IPR035906">
    <property type="entry name" value="MetI-like_sf"/>
</dbReference>
<feature type="transmembrane region" description="Helical" evidence="8">
    <location>
        <begin position="367"/>
        <end position="389"/>
    </location>
</feature>
<feature type="transmembrane region" description="Helical" evidence="8">
    <location>
        <begin position="428"/>
        <end position="448"/>
    </location>
</feature>
<feature type="transmembrane region" description="Helical" evidence="8">
    <location>
        <begin position="306"/>
        <end position="331"/>
    </location>
</feature>
<keyword evidence="5 8" id="KW-0812">Transmembrane</keyword>
<evidence type="ECO:0000256" key="5">
    <source>
        <dbReference type="ARBA" id="ARBA00022692"/>
    </source>
</evidence>
<feature type="transmembrane region" description="Helical" evidence="8">
    <location>
        <begin position="535"/>
        <end position="555"/>
    </location>
</feature>
<sequence>MSARPSQKAGRVRRGAGQERLLAVSLSAIVALMVLVPLVAVVIGAFGDEDGFTVTALTDVLASSRVLGNTLTVGLGTTILATGLGGLLAIILVRTDTPWRGGLEQLVLLPLYITPLLTAVAWSWLGSQRGGLVNLLAQSGLGLSGPLVNLHSAGGVVTVAALAYAPLPFLLISGALRGMDPALEESARVHGASIAAAFRRVTVPLALPALLGSALLVFVQALGLFSVPAVLGMPAGFYVAGTEIYRLLNSYPPRVSQAASWGLLLLVVTAALVALQAAILKRRSYVTITGKAFRPRIVQVGPWRPVLLGIVLLYVLAAVVLPVATLCWAALVNFITVDPKLMSFDLRHFTYVLFTYPKTLLAARNSLMLGLLTATIICALGLAMAWVIVRSRGAAARFLDQVGMMPLAIPPIVLALGLLWSYVGLSWLPIYGTIGILLLAYVTHYLPFGLRALSSAVRQLHPELEDAARVSGASLFGTLRRIVLPLTRPTLVATWTLLFILSLQEISSSILLYTAPSTVLSVAVFDLWEAGNVNALAALSVMQLLVTFAALAVVARLRQKAVAA</sequence>
<dbReference type="Pfam" id="PF00528">
    <property type="entry name" value="BPD_transp_1"/>
    <property type="match status" value="2"/>
</dbReference>
<accession>A0A9E7ZXU9</accession>
<dbReference type="PANTHER" id="PTHR43357:SF4">
    <property type="entry name" value="INNER MEMBRANE ABC TRANSPORTER PERMEASE PROTEIN YDCV"/>
    <property type="match status" value="1"/>
</dbReference>
<feature type="transmembrane region" description="Helical" evidence="8">
    <location>
        <begin position="401"/>
        <end position="422"/>
    </location>
</feature>
<protein>
    <submittedName>
        <fullName evidence="10">Iron ABC transporter permease</fullName>
    </submittedName>
</protein>
<evidence type="ECO:0000256" key="1">
    <source>
        <dbReference type="ARBA" id="ARBA00004429"/>
    </source>
</evidence>
<comment type="subcellular location">
    <subcellularLocation>
        <location evidence="1">Cell inner membrane</location>
        <topology evidence="1">Multi-pass membrane protein</topology>
    </subcellularLocation>
    <subcellularLocation>
        <location evidence="8">Cell membrane</location>
        <topology evidence="8">Multi-pass membrane protein</topology>
    </subcellularLocation>
</comment>
<feature type="transmembrane region" description="Helical" evidence="8">
    <location>
        <begin position="105"/>
        <end position="125"/>
    </location>
</feature>
<feature type="transmembrane region" description="Helical" evidence="8">
    <location>
        <begin position="21"/>
        <end position="46"/>
    </location>
</feature>